<dbReference type="Gene3D" id="1.10.8.60">
    <property type="match status" value="1"/>
</dbReference>
<dbReference type="AlphaFoldDB" id="A0A9D9DVM3"/>
<dbReference type="Pfam" id="PF00004">
    <property type="entry name" value="AAA"/>
    <property type="match status" value="1"/>
</dbReference>
<evidence type="ECO:0000313" key="7">
    <source>
        <dbReference type="Proteomes" id="UP000823612"/>
    </source>
</evidence>
<evidence type="ECO:0000259" key="5">
    <source>
        <dbReference type="SMART" id="SM00382"/>
    </source>
</evidence>
<comment type="caution">
    <text evidence="6">The sequence shown here is derived from an EMBL/GenBank/DDBJ whole genome shotgun (WGS) entry which is preliminary data.</text>
</comment>
<dbReference type="InterPro" id="IPR052381">
    <property type="entry name" value="AAA_domain_protein"/>
</dbReference>
<name>A0A9D9DVM3_9BACT</name>
<feature type="domain" description="AAA+ ATPase" evidence="5">
    <location>
        <begin position="286"/>
        <end position="421"/>
    </location>
</feature>
<dbReference type="GO" id="GO:0005524">
    <property type="term" value="F:ATP binding"/>
    <property type="evidence" value="ECO:0007669"/>
    <property type="project" value="UniProtKB-KW"/>
</dbReference>
<dbReference type="Proteomes" id="UP000823612">
    <property type="component" value="Unassembled WGS sequence"/>
</dbReference>
<keyword evidence="2" id="KW-0067">ATP-binding</keyword>
<keyword evidence="1" id="KW-0547">Nucleotide-binding</keyword>
<evidence type="ECO:0000256" key="1">
    <source>
        <dbReference type="ARBA" id="ARBA00022741"/>
    </source>
</evidence>
<evidence type="ECO:0000256" key="2">
    <source>
        <dbReference type="ARBA" id="ARBA00022840"/>
    </source>
</evidence>
<dbReference type="SMART" id="SM00382">
    <property type="entry name" value="AAA"/>
    <property type="match status" value="1"/>
</dbReference>
<organism evidence="6 7">
    <name type="scientific">Candidatus Pullibacteroides excrementavium</name>
    <dbReference type="NCBI Taxonomy" id="2840905"/>
    <lineage>
        <taxon>Bacteria</taxon>
        <taxon>Pseudomonadati</taxon>
        <taxon>Bacteroidota</taxon>
        <taxon>Bacteroidia</taxon>
        <taxon>Bacteroidales</taxon>
        <taxon>Candidatus Pullibacteroides</taxon>
    </lineage>
</organism>
<reference evidence="6" key="2">
    <citation type="journal article" date="2021" name="PeerJ">
        <title>Extensive microbial diversity within the chicken gut microbiome revealed by metagenomics and culture.</title>
        <authorList>
            <person name="Gilroy R."/>
            <person name="Ravi A."/>
            <person name="Getino M."/>
            <person name="Pursley I."/>
            <person name="Horton D.L."/>
            <person name="Alikhan N.F."/>
            <person name="Baker D."/>
            <person name="Gharbi K."/>
            <person name="Hall N."/>
            <person name="Watson M."/>
            <person name="Adriaenssens E.M."/>
            <person name="Foster-Nyarko E."/>
            <person name="Jarju S."/>
            <person name="Secka A."/>
            <person name="Antonio M."/>
            <person name="Oren A."/>
            <person name="Chaudhuri R.R."/>
            <person name="La Ragione R."/>
            <person name="Hildebrand F."/>
            <person name="Pallen M.J."/>
        </authorList>
    </citation>
    <scope>NUCLEOTIDE SEQUENCE</scope>
    <source>
        <strain evidence="6">2889</strain>
    </source>
</reference>
<evidence type="ECO:0000256" key="3">
    <source>
        <dbReference type="ARBA" id="ARBA00038088"/>
    </source>
</evidence>
<dbReference type="InterPro" id="IPR027417">
    <property type="entry name" value="P-loop_NTPase"/>
</dbReference>
<sequence length="554" mass="62645">MKSEFTNQLITGIQSVPIIYIPHFHYSLVDEVLMEILGSRPGKPSSLGLGRDSIMEFDISRGIVDFYTKKEEKDLSAYSKLSTFITCIVDYDDYFEKEKIFLFKDFAEAMQDSKMLSLLKLFASKYENGCYDDLVTIIIVSPEPVSMLPESIQKFLTIVDILPPNVDEIKSVLLKAVGEKCLQDDAKARRYVDDMVRTLQGLQMYEVKQTLRTVLSLTNGRLTGRAIEFALEEKKRIVKKSGIIEIVDTDIKFDDVGGLKRLQDDLQLKSRIFSNLGDAAKYNVPIPKGILIIGMPGCGKSMIAQATANKFGVSLLRLDVSRLMGKYVGESEANLRFALATAEAAHPCVLWIDEIEKAFAGTNNSGGNNDMLVMRMMGHFLTWMQERKTPVYIVATANDVMRPEFMRKGRFDEVYFVDFPDKTEREEILRKKIAKRYVSQKDSIFDFSGIGDWSAVVEPMEGEYGGFSGSEIECVLNIVVEEKFSCYLTSKEKSNDASFEPEKIKVTREDFSRAIGKIKSSVMSNQKSEKGGEKTSIERIREMQKVYKFINAKG</sequence>
<dbReference type="GO" id="GO:0016887">
    <property type="term" value="F:ATP hydrolysis activity"/>
    <property type="evidence" value="ECO:0007669"/>
    <property type="project" value="InterPro"/>
</dbReference>
<gene>
    <name evidence="6" type="ORF">IAB08_06580</name>
</gene>
<reference evidence="6" key="1">
    <citation type="submission" date="2020-10" db="EMBL/GenBank/DDBJ databases">
        <authorList>
            <person name="Gilroy R."/>
        </authorList>
    </citation>
    <scope>NUCLEOTIDE SEQUENCE</scope>
    <source>
        <strain evidence="6">2889</strain>
    </source>
</reference>
<dbReference type="EMBL" id="JADIMZ010000100">
    <property type="protein sequence ID" value="MBO8432940.1"/>
    <property type="molecule type" value="Genomic_DNA"/>
</dbReference>
<dbReference type="InterPro" id="IPR003593">
    <property type="entry name" value="AAA+_ATPase"/>
</dbReference>
<dbReference type="InterPro" id="IPR003959">
    <property type="entry name" value="ATPase_AAA_core"/>
</dbReference>
<accession>A0A9D9DVM3</accession>
<evidence type="ECO:0000313" key="6">
    <source>
        <dbReference type="EMBL" id="MBO8432940.1"/>
    </source>
</evidence>
<dbReference type="PANTHER" id="PTHR42960:SF1">
    <property type="entry name" value="YCF46 PROTEIN"/>
    <property type="match status" value="1"/>
</dbReference>
<dbReference type="Gene3D" id="3.40.50.300">
    <property type="entry name" value="P-loop containing nucleotide triphosphate hydrolases"/>
    <property type="match status" value="1"/>
</dbReference>
<evidence type="ECO:0000256" key="4">
    <source>
        <dbReference type="ARBA" id="ARBA00040480"/>
    </source>
</evidence>
<protein>
    <recommendedName>
        <fullName evidence="4">Uncharacterized AAA domain-containing protein ycf46</fullName>
    </recommendedName>
</protein>
<proteinExistence type="inferred from homology"/>
<dbReference type="SUPFAM" id="SSF52540">
    <property type="entry name" value="P-loop containing nucleoside triphosphate hydrolases"/>
    <property type="match status" value="1"/>
</dbReference>
<dbReference type="PANTHER" id="PTHR42960">
    <property type="entry name" value="YCF46 PROTEIN"/>
    <property type="match status" value="1"/>
</dbReference>
<comment type="similarity">
    <text evidence="3">Belongs to the AAA ATPase family. Highly divergent.</text>
</comment>